<comment type="similarity">
    <text evidence="2 7">Belongs to the ExbD/TolR family.</text>
</comment>
<sequence>MNFRSTSDDEPELNLIPLIDVLLMTLIFLIVTTSFTKESQLRVRLPEAAAEAPAEKPTVRIAIDARGQYFINDQQLLNTSAETLRTALARAVEREKEPLLVIQADAKTPHEAVVRVMDVARRLGLSQLTFATQQPASEPPTP</sequence>
<dbReference type="OrthoDB" id="9793581at2"/>
<evidence type="ECO:0000256" key="2">
    <source>
        <dbReference type="ARBA" id="ARBA00005811"/>
    </source>
</evidence>
<keyword evidence="7" id="KW-0813">Transport</keyword>
<keyword evidence="7" id="KW-0653">Protein transport</keyword>
<name>A0A1B4VBW4_9GAMM</name>
<evidence type="ECO:0000256" key="8">
    <source>
        <dbReference type="SAM" id="Phobius"/>
    </source>
</evidence>
<evidence type="ECO:0000313" key="9">
    <source>
        <dbReference type="EMBL" id="BAU48451.1"/>
    </source>
</evidence>
<dbReference type="GO" id="GO:0022857">
    <property type="term" value="F:transmembrane transporter activity"/>
    <property type="evidence" value="ECO:0007669"/>
    <property type="project" value="InterPro"/>
</dbReference>
<evidence type="ECO:0000256" key="5">
    <source>
        <dbReference type="ARBA" id="ARBA00022989"/>
    </source>
</evidence>
<accession>A0A1B4VBW4</accession>
<dbReference type="EMBL" id="AP014936">
    <property type="protein sequence ID" value="BAU48451.1"/>
    <property type="molecule type" value="Genomic_DNA"/>
</dbReference>
<dbReference type="AlphaFoldDB" id="A0A1B4VBW4"/>
<feature type="transmembrane region" description="Helical" evidence="8">
    <location>
        <begin position="15"/>
        <end position="35"/>
    </location>
</feature>
<dbReference type="Proteomes" id="UP000218899">
    <property type="component" value="Chromosome"/>
</dbReference>
<keyword evidence="10" id="KW-1185">Reference proteome</keyword>
<evidence type="ECO:0000256" key="3">
    <source>
        <dbReference type="ARBA" id="ARBA00022475"/>
    </source>
</evidence>
<keyword evidence="6 8" id="KW-0472">Membrane</keyword>
<reference evidence="9 10" key="1">
    <citation type="submission" date="2015-08" db="EMBL/GenBank/DDBJ databases">
        <title>Complete genome sequence of Sulfurifustis variabilis.</title>
        <authorList>
            <person name="Miura A."/>
            <person name="Kojima H."/>
            <person name="Fukui M."/>
        </authorList>
    </citation>
    <scope>NUCLEOTIDE SEQUENCE [LARGE SCALE GENOMIC DNA]</scope>
    <source>
        <strain evidence="10">skN76</strain>
    </source>
</reference>
<dbReference type="InterPro" id="IPR003400">
    <property type="entry name" value="ExbD"/>
</dbReference>
<evidence type="ECO:0000256" key="1">
    <source>
        <dbReference type="ARBA" id="ARBA00004162"/>
    </source>
</evidence>
<dbReference type="PANTHER" id="PTHR30558">
    <property type="entry name" value="EXBD MEMBRANE COMPONENT OF PMF-DRIVEN MACROMOLECULE IMPORT SYSTEM"/>
    <property type="match status" value="1"/>
</dbReference>
<dbReference type="RefSeq" id="WP_096460956.1">
    <property type="nucleotide sequence ID" value="NZ_AP014936.1"/>
</dbReference>
<evidence type="ECO:0000313" key="10">
    <source>
        <dbReference type="Proteomes" id="UP000218899"/>
    </source>
</evidence>
<comment type="subcellular location">
    <subcellularLocation>
        <location evidence="1">Cell membrane</location>
        <topology evidence="1">Single-pass membrane protein</topology>
    </subcellularLocation>
    <subcellularLocation>
        <location evidence="7">Cell membrane</location>
        <topology evidence="7">Single-pass type II membrane protein</topology>
    </subcellularLocation>
</comment>
<dbReference type="PANTHER" id="PTHR30558:SF3">
    <property type="entry name" value="BIOPOLYMER TRANSPORT PROTEIN EXBD-RELATED"/>
    <property type="match status" value="1"/>
</dbReference>
<dbReference type="GO" id="GO:0015031">
    <property type="term" value="P:protein transport"/>
    <property type="evidence" value="ECO:0007669"/>
    <property type="project" value="UniProtKB-KW"/>
</dbReference>
<dbReference type="GO" id="GO:0005886">
    <property type="term" value="C:plasma membrane"/>
    <property type="evidence" value="ECO:0007669"/>
    <property type="project" value="UniProtKB-SubCell"/>
</dbReference>
<dbReference type="Gene3D" id="3.30.420.270">
    <property type="match status" value="1"/>
</dbReference>
<evidence type="ECO:0000256" key="6">
    <source>
        <dbReference type="ARBA" id="ARBA00023136"/>
    </source>
</evidence>
<dbReference type="KEGG" id="sva:SVA_1897"/>
<keyword evidence="3" id="KW-1003">Cell membrane</keyword>
<proteinExistence type="inferred from homology"/>
<keyword evidence="5 8" id="KW-1133">Transmembrane helix</keyword>
<keyword evidence="4 7" id="KW-0812">Transmembrane</keyword>
<organism evidence="9 10">
    <name type="scientific">Sulfurifustis variabilis</name>
    <dbReference type="NCBI Taxonomy" id="1675686"/>
    <lineage>
        <taxon>Bacteria</taxon>
        <taxon>Pseudomonadati</taxon>
        <taxon>Pseudomonadota</taxon>
        <taxon>Gammaproteobacteria</taxon>
        <taxon>Acidiferrobacterales</taxon>
        <taxon>Acidiferrobacteraceae</taxon>
        <taxon>Sulfurifustis</taxon>
    </lineage>
</organism>
<dbReference type="Pfam" id="PF02472">
    <property type="entry name" value="ExbD"/>
    <property type="match status" value="1"/>
</dbReference>
<evidence type="ECO:0000256" key="7">
    <source>
        <dbReference type="RuleBase" id="RU003879"/>
    </source>
</evidence>
<gene>
    <name evidence="9" type="ORF">SVA_1897</name>
</gene>
<protein>
    <submittedName>
        <fullName evidence="9">Biopolymer transporter ExbD</fullName>
    </submittedName>
</protein>
<evidence type="ECO:0000256" key="4">
    <source>
        <dbReference type="ARBA" id="ARBA00022692"/>
    </source>
</evidence>